<evidence type="ECO:0000256" key="4">
    <source>
        <dbReference type="ARBA" id="ARBA00022692"/>
    </source>
</evidence>
<evidence type="ECO:0000259" key="8">
    <source>
        <dbReference type="Pfam" id="PF04290"/>
    </source>
</evidence>
<evidence type="ECO:0000313" key="10">
    <source>
        <dbReference type="Proteomes" id="UP000052022"/>
    </source>
</evidence>
<feature type="transmembrane region" description="Helical" evidence="7">
    <location>
        <begin position="27"/>
        <end position="45"/>
    </location>
</feature>
<evidence type="ECO:0000256" key="1">
    <source>
        <dbReference type="ARBA" id="ARBA00004651"/>
    </source>
</evidence>
<protein>
    <recommendedName>
        <fullName evidence="7">TRAP transporter small permease protein</fullName>
    </recommendedName>
</protein>
<evidence type="ECO:0000256" key="5">
    <source>
        <dbReference type="ARBA" id="ARBA00022989"/>
    </source>
</evidence>
<comment type="subcellular location">
    <subcellularLocation>
        <location evidence="7">Cell inner membrane</location>
        <topology evidence="7">Multi-pass membrane protein</topology>
    </subcellularLocation>
    <subcellularLocation>
        <location evidence="1">Cell membrane</location>
        <topology evidence="1">Multi-pass membrane protein</topology>
    </subcellularLocation>
</comment>
<organism evidence="9 10">
    <name type="scientific">Tritonibacter multivorans</name>
    <dbReference type="NCBI Taxonomy" id="928856"/>
    <lineage>
        <taxon>Bacteria</taxon>
        <taxon>Pseudomonadati</taxon>
        <taxon>Pseudomonadota</taxon>
        <taxon>Alphaproteobacteria</taxon>
        <taxon>Rhodobacterales</taxon>
        <taxon>Paracoccaceae</taxon>
        <taxon>Tritonibacter</taxon>
    </lineage>
</organism>
<feature type="transmembrane region" description="Helical" evidence="7">
    <location>
        <begin position="98"/>
        <end position="122"/>
    </location>
</feature>
<dbReference type="Proteomes" id="UP000052022">
    <property type="component" value="Unassembled WGS sequence"/>
</dbReference>
<accession>A0A0P1GAW5</accession>
<feature type="transmembrane region" description="Helical" evidence="7">
    <location>
        <begin position="222"/>
        <end position="241"/>
    </location>
</feature>
<feature type="domain" description="Tripartite ATP-independent periplasmic transporters DctQ component" evidence="8">
    <location>
        <begin position="35"/>
        <end position="159"/>
    </location>
</feature>
<dbReference type="AlphaFoldDB" id="A0A0P1GAW5"/>
<keyword evidence="2 7" id="KW-0813">Transport</keyword>
<keyword evidence="10" id="KW-1185">Reference proteome</keyword>
<keyword evidence="7" id="KW-0997">Cell inner membrane</keyword>
<gene>
    <name evidence="9" type="ORF">TRM7557_01880</name>
</gene>
<comment type="similarity">
    <text evidence="7">Belongs to the TRAP transporter small permease family.</text>
</comment>
<evidence type="ECO:0000256" key="6">
    <source>
        <dbReference type="ARBA" id="ARBA00023136"/>
    </source>
</evidence>
<dbReference type="GO" id="GO:0022857">
    <property type="term" value="F:transmembrane transporter activity"/>
    <property type="evidence" value="ECO:0007669"/>
    <property type="project" value="UniProtKB-UniRule"/>
</dbReference>
<dbReference type="EMBL" id="CYSD01000031">
    <property type="protein sequence ID" value="CUH78437.1"/>
    <property type="molecule type" value="Genomic_DNA"/>
</dbReference>
<keyword evidence="5 7" id="KW-1133">Transmembrane helix</keyword>
<keyword evidence="3" id="KW-1003">Cell membrane</keyword>
<sequence>MSASDNPLTPSPTDLPGQRAIKRLSGAFAWVFPILMVAIVAQVILRKAGMNQAWLDDLQWWLYGAAMMVGFAYAIATESHVRVDILHAGYSPEKKARIEVFALGWLLLPFLAVMTDLTLHYAFASIAAQEGSDSPNGLHHLYLLKSAVPLLFIAAIVATWSGMRNHLKTLEFKGFAACLIGALPFVWFVCERVAVYGMWWGVRLSDAEMKPRRILKEPMFEHSAWIGLVLFVILLVLTLFWDRRTRANKDH</sequence>
<dbReference type="Pfam" id="PF04290">
    <property type="entry name" value="DctQ"/>
    <property type="match status" value="1"/>
</dbReference>
<comment type="caution">
    <text evidence="7">Lacks conserved residue(s) required for the propagation of feature annotation.</text>
</comment>
<feature type="transmembrane region" description="Helical" evidence="7">
    <location>
        <begin position="142"/>
        <end position="163"/>
    </location>
</feature>
<dbReference type="InterPro" id="IPR055348">
    <property type="entry name" value="DctQ"/>
</dbReference>
<reference evidence="9 10" key="1">
    <citation type="submission" date="2015-09" db="EMBL/GenBank/DDBJ databases">
        <authorList>
            <consortium name="Swine Surveillance"/>
        </authorList>
    </citation>
    <scope>NUCLEOTIDE SEQUENCE [LARGE SCALE GENOMIC DNA]</scope>
    <source>
        <strain evidence="9 10">CECT 7557</strain>
    </source>
</reference>
<dbReference type="GO" id="GO:0005886">
    <property type="term" value="C:plasma membrane"/>
    <property type="evidence" value="ECO:0007669"/>
    <property type="project" value="UniProtKB-SubCell"/>
</dbReference>
<dbReference type="OrthoDB" id="4250245at2"/>
<evidence type="ECO:0000256" key="3">
    <source>
        <dbReference type="ARBA" id="ARBA00022475"/>
    </source>
</evidence>
<evidence type="ECO:0000256" key="7">
    <source>
        <dbReference type="RuleBase" id="RU369079"/>
    </source>
</evidence>
<name>A0A0P1GAW5_9RHOB</name>
<comment type="subunit">
    <text evidence="7">The complex comprises the extracytoplasmic solute receptor protein and the two transmembrane proteins.</text>
</comment>
<feature type="transmembrane region" description="Helical" evidence="7">
    <location>
        <begin position="60"/>
        <end position="77"/>
    </location>
</feature>
<dbReference type="RefSeq" id="WP_058289949.1">
    <property type="nucleotide sequence ID" value="NZ_CYSD01000031.1"/>
</dbReference>
<proteinExistence type="inferred from homology"/>
<keyword evidence="4 7" id="KW-0812">Transmembrane</keyword>
<evidence type="ECO:0000313" key="9">
    <source>
        <dbReference type="EMBL" id="CUH78437.1"/>
    </source>
</evidence>
<feature type="transmembrane region" description="Helical" evidence="7">
    <location>
        <begin position="175"/>
        <end position="202"/>
    </location>
</feature>
<keyword evidence="6 7" id="KW-0472">Membrane</keyword>
<dbReference type="STRING" id="928856.SAMN04488049_10851"/>
<comment type="function">
    <text evidence="7">Part of the tripartite ATP-independent periplasmic (TRAP) transport system.</text>
</comment>
<evidence type="ECO:0000256" key="2">
    <source>
        <dbReference type="ARBA" id="ARBA00022448"/>
    </source>
</evidence>